<protein>
    <submittedName>
        <fullName evidence="1">Spiroplasmavirus-related rep protein</fullName>
    </submittedName>
</protein>
<accession>A0A0K2JFB7</accession>
<gene>
    <name evidence="1" type="ORF">SKUN_00205</name>
</gene>
<dbReference type="PATRIC" id="fig|273035.7.peg.244"/>
<name>A0A0K2JFB7_SPIKU</name>
<dbReference type="Proteomes" id="UP000062963">
    <property type="component" value="Chromosome"/>
</dbReference>
<sequence length="108" mass="12778">MNHYNHLTGEVLYRPYIHSSNFVNQKYYVKKVYYGPYIKTIVLPLECINKFGKSNLNGIKNTGKNETKLVNSRIRSQASYISKTIHNFSGCKNNWFFNLNLCWKCPRY</sequence>
<evidence type="ECO:0000313" key="2">
    <source>
        <dbReference type="Proteomes" id="UP000062963"/>
    </source>
</evidence>
<organism evidence="1 2">
    <name type="scientific">Spiroplasma kunkelii CR2-3x</name>
    <dbReference type="NCBI Taxonomy" id="273035"/>
    <lineage>
        <taxon>Bacteria</taxon>
        <taxon>Bacillati</taxon>
        <taxon>Mycoplasmatota</taxon>
        <taxon>Mollicutes</taxon>
        <taxon>Entomoplasmatales</taxon>
        <taxon>Spiroplasmataceae</taxon>
        <taxon>Spiroplasma</taxon>
    </lineage>
</organism>
<evidence type="ECO:0000313" key="1">
    <source>
        <dbReference type="EMBL" id="ALA97127.1"/>
    </source>
</evidence>
<dbReference type="EMBL" id="CP010899">
    <property type="protein sequence ID" value="ALA97127.1"/>
    <property type="molecule type" value="Genomic_DNA"/>
</dbReference>
<keyword evidence="2" id="KW-1185">Reference proteome</keyword>
<dbReference type="AlphaFoldDB" id="A0A0K2JFB7"/>
<reference evidence="1 2" key="1">
    <citation type="journal article" date="2015" name="Genome Announc.">
        <title>Complete Genome Sequence of Spiroplasma kunkelii Strain CR2-3x, Causal Agent of Corn Stunt Disease in Zea mays L.</title>
        <authorList>
            <person name="Davis R.E."/>
            <person name="Shao J."/>
            <person name="Dally E.L."/>
            <person name="Zhao Y."/>
            <person name="Gasparich G.E."/>
            <person name="Gaynor B.J."/>
            <person name="Athey J.C."/>
            <person name="Harrison N.A."/>
            <person name="Donofrio N."/>
        </authorList>
    </citation>
    <scope>NUCLEOTIDE SEQUENCE [LARGE SCALE GENOMIC DNA]</scope>
    <source>
        <strain evidence="1 2">CR2-3x</strain>
    </source>
</reference>
<proteinExistence type="predicted"/>
<dbReference type="KEGG" id="skn:SKUN_00205"/>